<reference evidence="6 7" key="1">
    <citation type="submission" date="2017-06" db="EMBL/GenBank/DDBJ databases">
        <title>A platform for efficient transgenesis in Macrostomum lignano, a flatworm model organism for stem cell research.</title>
        <authorList>
            <person name="Berezikov E."/>
        </authorList>
    </citation>
    <scope>NUCLEOTIDE SEQUENCE [LARGE SCALE GENOMIC DNA]</scope>
    <source>
        <strain evidence="6">DV1</strain>
        <tissue evidence="6">Whole organism</tissue>
    </source>
</reference>
<organism evidence="6 7">
    <name type="scientific">Macrostomum lignano</name>
    <dbReference type="NCBI Taxonomy" id="282301"/>
    <lineage>
        <taxon>Eukaryota</taxon>
        <taxon>Metazoa</taxon>
        <taxon>Spiralia</taxon>
        <taxon>Lophotrochozoa</taxon>
        <taxon>Platyhelminthes</taxon>
        <taxon>Rhabditophora</taxon>
        <taxon>Macrostomorpha</taxon>
        <taxon>Macrostomida</taxon>
        <taxon>Macrostomidae</taxon>
        <taxon>Macrostomum</taxon>
    </lineage>
</organism>
<feature type="region of interest" description="Disordered" evidence="3">
    <location>
        <begin position="1"/>
        <end position="20"/>
    </location>
</feature>
<comment type="caution">
    <text evidence="6">The sequence shown here is derived from an EMBL/GenBank/DDBJ whole genome shotgun (WGS) entry which is preliminary data.</text>
</comment>
<feature type="coiled-coil region" evidence="2">
    <location>
        <begin position="30"/>
        <end position="57"/>
    </location>
</feature>
<dbReference type="GO" id="GO:0006886">
    <property type="term" value="P:intracellular protein transport"/>
    <property type="evidence" value="ECO:0007669"/>
    <property type="project" value="TreeGrafter"/>
</dbReference>
<protein>
    <recommendedName>
        <fullName evidence="5">t-SNARE coiled-coil homology domain-containing protein</fullName>
    </recommendedName>
</protein>
<dbReference type="InterPro" id="IPR045242">
    <property type="entry name" value="Syntaxin"/>
</dbReference>
<dbReference type="EMBL" id="NIVC01000040">
    <property type="protein sequence ID" value="PAA92726.1"/>
    <property type="molecule type" value="Genomic_DNA"/>
</dbReference>
<dbReference type="Gene3D" id="1.20.5.110">
    <property type="match status" value="1"/>
</dbReference>
<sequence>LAMSYGSIGGSSGSAGFSQQEDDRKAAQLIDRCTYNVQKLDNNVKDLERLCAQLNAGRPSNVVSITSAISEKQSGTNALISASADLLQQLSSLRTDNSMLNTRRTRLLEQYKASVAKYKRVQETAMRRVHDLVQLQQEQQQQQQDEAADQMSGLARQDQLQANAELLNMQNQEQRMREMLGDIQNIEEIFKELSSMVYDQGIMCDDIAQNVASAADNAEEGRDQLRQAVVYKRKARKKCIILIIVGIVVAGILALIIYLSVRGH</sequence>
<keyword evidence="4" id="KW-1133">Transmembrane helix</keyword>
<evidence type="ECO:0000256" key="2">
    <source>
        <dbReference type="SAM" id="Coils"/>
    </source>
</evidence>
<dbReference type="Proteomes" id="UP000215902">
    <property type="component" value="Unassembled WGS sequence"/>
</dbReference>
<dbReference type="InterPro" id="IPR010989">
    <property type="entry name" value="SNARE"/>
</dbReference>
<evidence type="ECO:0000256" key="4">
    <source>
        <dbReference type="SAM" id="Phobius"/>
    </source>
</evidence>
<keyword evidence="4" id="KW-0472">Membrane</keyword>
<feature type="coiled-coil region" evidence="2">
    <location>
        <begin position="157"/>
        <end position="189"/>
    </location>
</feature>
<dbReference type="STRING" id="282301.A0A267H377"/>
<proteinExistence type="inferred from homology"/>
<accession>A0A267H377</accession>
<dbReference type="PANTHER" id="PTHR19957:SF38">
    <property type="entry name" value="LD27581P"/>
    <property type="match status" value="1"/>
</dbReference>
<dbReference type="GO" id="GO:0048278">
    <property type="term" value="P:vesicle docking"/>
    <property type="evidence" value="ECO:0007669"/>
    <property type="project" value="TreeGrafter"/>
</dbReference>
<dbReference type="InterPro" id="IPR006011">
    <property type="entry name" value="Syntaxin_N"/>
</dbReference>
<dbReference type="OrthoDB" id="75754at2759"/>
<dbReference type="GO" id="GO:0000149">
    <property type="term" value="F:SNARE binding"/>
    <property type="evidence" value="ECO:0007669"/>
    <property type="project" value="TreeGrafter"/>
</dbReference>
<name>A0A267H377_9PLAT</name>
<evidence type="ECO:0000256" key="3">
    <source>
        <dbReference type="SAM" id="MobiDB-lite"/>
    </source>
</evidence>
<dbReference type="Gene3D" id="1.20.58.70">
    <property type="match status" value="1"/>
</dbReference>
<evidence type="ECO:0000256" key="1">
    <source>
        <dbReference type="ARBA" id="ARBA00009063"/>
    </source>
</evidence>
<dbReference type="GO" id="GO:0006906">
    <property type="term" value="P:vesicle fusion"/>
    <property type="evidence" value="ECO:0007669"/>
    <property type="project" value="TreeGrafter"/>
</dbReference>
<keyword evidence="2" id="KW-0175">Coiled coil</keyword>
<dbReference type="PANTHER" id="PTHR19957">
    <property type="entry name" value="SYNTAXIN"/>
    <property type="match status" value="1"/>
</dbReference>
<dbReference type="PROSITE" id="PS50192">
    <property type="entry name" value="T_SNARE"/>
    <property type="match status" value="1"/>
</dbReference>
<dbReference type="Pfam" id="PF05739">
    <property type="entry name" value="SNARE"/>
    <property type="match status" value="1"/>
</dbReference>
<evidence type="ECO:0000259" key="5">
    <source>
        <dbReference type="PROSITE" id="PS50192"/>
    </source>
</evidence>
<comment type="similarity">
    <text evidence="1">Belongs to the syntaxin family.</text>
</comment>
<evidence type="ECO:0000313" key="6">
    <source>
        <dbReference type="EMBL" id="PAA92726.1"/>
    </source>
</evidence>
<dbReference type="GO" id="GO:0012505">
    <property type="term" value="C:endomembrane system"/>
    <property type="evidence" value="ECO:0007669"/>
    <property type="project" value="TreeGrafter"/>
</dbReference>
<keyword evidence="7" id="KW-1185">Reference proteome</keyword>
<dbReference type="GO" id="GO:0005484">
    <property type="term" value="F:SNAP receptor activity"/>
    <property type="evidence" value="ECO:0007669"/>
    <property type="project" value="TreeGrafter"/>
</dbReference>
<dbReference type="Pfam" id="PF14523">
    <property type="entry name" value="Syntaxin_2"/>
    <property type="match status" value="1"/>
</dbReference>
<evidence type="ECO:0000313" key="7">
    <source>
        <dbReference type="Proteomes" id="UP000215902"/>
    </source>
</evidence>
<dbReference type="SUPFAM" id="SSF47661">
    <property type="entry name" value="t-snare proteins"/>
    <property type="match status" value="1"/>
</dbReference>
<dbReference type="SMART" id="SM00397">
    <property type="entry name" value="t_SNARE"/>
    <property type="match status" value="1"/>
</dbReference>
<keyword evidence="4" id="KW-0812">Transmembrane</keyword>
<feature type="non-terminal residue" evidence="6">
    <location>
        <position position="1"/>
    </location>
</feature>
<dbReference type="GO" id="GO:0031201">
    <property type="term" value="C:SNARE complex"/>
    <property type="evidence" value="ECO:0007669"/>
    <property type="project" value="TreeGrafter"/>
</dbReference>
<feature type="domain" description="T-SNARE coiled-coil homology" evidence="5">
    <location>
        <begin position="166"/>
        <end position="228"/>
    </location>
</feature>
<dbReference type="InterPro" id="IPR000727">
    <property type="entry name" value="T_SNARE_dom"/>
</dbReference>
<gene>
    <name evidence="6" type="ORF">BOX15_Mlig033980g1</name>
</gene>
<dbReference type="AlphaFoldDB" id="A0A267H377"/>
<feature type="transmembrane region" description="Helical" evidence="4">
    <location>
        <begin position="239"/>
        <end position="261"/>
    </location>
</feature>